<dbReference type="InterPro" id="IPR028098">
    <property type="entry name" value="Glyco_trans_4-like_N"/>
</dbReference>
<dbReference type="GO" id="GO:0016757">
    <property type="term" value="F:glycosyltransferase activity"/>
    <property type="evidence" value="ECO:0007669"/>
    <property type="project" value="InterPro"/>
</dbReference>
<feature type="domain" description="Glycosyl transferase family 1" evidence="1">
    <location>
        <begin position="185"/>
        <end position="340"/>
    </location>
</feature>
<protein>
    <submittedName>
        <fullName evidence="3">Glycosyltransferase family 1 protein</fullName>
    </submittedName>
</protein>
<dbReference type="Proteomes" id="UP000249739">
    <property type="component" value="Unassembled WGS sequence"/>
</dbReference>
<dbReference type="InterPro" id="IPR001296">
    <property type="entry name" value="Glyco_trans_1"/>
</dbReference>
<dbReference type="PANTHER" id="PTHR12526">
    <property type="entry name" value="GLYCOSYLTRANSFERASE"/>
    <property type="match status" value="1"/>
</dbReference>
<dbReference type="Pfam" id="PF13439">
    <property type="entry name" value="Glyco_transf_4"/>
    <property type="match status" value="1"/>
</dbReference>
<evidence type="ECO:0000259" key="2">
    <source>
        <dbReference type="Pfam" id="PF13439"/>
    </source>
</evidence>
<dbReference type="AlphaFoldDB" id="A0A2W5HME8"/>
<evidence type="ECO:0000259" key="1">
    <source>
        <dbReference type="Pfam" id="PF00534"/>
    </source>
</evidence>
<evidence type="ECO:0000313" key="4">
    <source>
        <dbReference type="Proteomes" id="UP000249739"/>
    </source>
</evidence>
<evidence type="ECO:0000313" key="3">
    <source>
        <dbReference type="EMBL" id="PZP54989.1"/>
    </source>
</evidence>
<dbReference type="EMBL" id="QFOT01000096">
    <property type="protein sequence ID" value="PZP54989.1"/>
    <property type="molecule type" value="Genomic_DNA"/>
</dbReference>
<organism evidence="3 4">
    <name type="scientific">Micavibrio aeruginosavorus</name>
    <dbReference type="NCBI Taxonomy" id="349221"/>
    <lineage>
        <taxon>Bacteria</taxon>
        <taxon>Pseudomonadati</taxon>
        <taxon>Bdellovibrionota</taxon>
        <taxon>Bdellovibrionia</taxon>
        <taxon>Bdellovibrionales</taxon>
        <taxon>Pseudobdellovibrionaceae</taxon>
        <taxon>Micavibrio</taxon>
    </lineage>
</organism>
<dbReference type="CDD" id="cd03808">
    <property type="entry name" value="GT4_CapM-like"/>
    <property type="match status" value="1"/>
</dbReference>
<sequence>MKIAYLITRMDELGGAQIHVRDLSLWMKSQGHEVSVLTGSFGKVTDFLEEQGIKVYEISDLERRIHPAKDWKAFNQIKSVLHNIRPDILSCHSSKAGLLGRLAAKSAKVKVIFTAHGWAFTDGVPKLQKTIYTLLEKGAGFFSDHVITVSEFDFNLARKNKIVPDYKLTLVHNGMPERPALIRELKDGPSRLMMVARIGPQKDHETLLRALASLKDLSWTLEFIGGGDDTELRHLAVDLQIDDRVLFLGERHDVAELMEKKADLYLLISKWEGFPRSILEAMRSSLPVIASNVGGVSEAVQEGKTGYLVPTEDAEKLSYTLRLVIPDKKLQLELGRAARESFERDFSFKSMAVKTMAVYSSVDKIGQSIPLN</sequence>
<comment type="caution">
    <text evidence="3">The sequence shown here is derived from an EMBL/GenBank/DDBJ whole genome shotgun (WGS) entry which is preliminary data.</text>
</comment>
<dbReference type="Gene3D" id="3.40.50.2000">
    <property type="entry name" value="Glycogen Phosphorylase B"/>
    <property type="match status" value="2"/>
</dbReference>
<dbReference type="SUPFAM" id="SSF53756">
    <property type="entry name" value="UDP-Glycosyltransferase/glycogen phosphorylase"/>
    <property type="match status" value="1"/>
</dbReference>
<dbReference type="Pfam" id="PF00534">
    <property type="entry name" value="Glycos_transf_1"/>
    <property type="match status" value="1"/>
</dbReference>
<keyword evidence="3" id="KW-0808">Transferase</keyword>
<feature type="domain" description="Glycosyltransferase subfamily 4-like N-terminal" evidence="2">
    <location>
        <begin position="14"/>
        <end position="175"/>
    </location>
</feature>
<reference evidence="3 4" key="1">
    <citation type="submission" date="2017-08" db="EMBL/GenBank/DDBJ databases">
        <title>Infants hospitalized years apart are colonized by the same room-sourced microbial strains.</title>
        <authorList>
            <person name="Brooks B."/>
            <person name="Olm M.R."/>
            <person name="Firek B.A."/>
            <person name="Baker R."/>
            <person name="Thomas B.C."/>
            <person name="Morowitz M.J."/>
            <person name="Banfield J.F."/>
        </authorList>
    </citation>
    <scope>NUCLEOTIDE SEQUENCE [LARGE SCALE GENOMIC DNA]</scope>
    <source>
        <strain evidence="3">S2_006_000_R2_64</strain>
    </source>
</reference>
<accession>A0A2W5HME8</accession>
<dbReference type="PANTHER" id="PTHR12526:SF630">
    <property type="entry name" value="GLYCOSYLTRANSFERASE"/>
    <property type="match status" value="1"/>
</dbReference>
<name>A0A2W5HME8_9BACT</name>
<gene>
    <name evidence="3" type="ORF">DI586_08245</name>
</gene>
<proteinExistence type="predicted"/>